<dbReference type="Proteomes" id="UP000287171">
    <property type="component" value="Unassembled WGS sequence"/>
</dbReference>
<sequence>MADTDRVIAYFATGEQAEAVLGILLEALNASHMCHCQLVANLRQQPDGTLLSRRQALDALDQAMIQLIMRCVVLLFIEARQLLPISCQPYNLAALYERLQYPSSSSYQPAAWTCLCTLFTLLYNSGSLDSPGGGMVFQAGDKDSADGVLRALALFEDQGVVRISDESVLKLLRLLKYTNCQPVDFTLLHVEAIGQIYQSLLDFRLSLDDQQTPTFYLARRKDRRKSSGTFYTQSQLTRLIAQRTLEPLVYTTDGIPRSPQAILALKICDPACGTGSFLSSALDYLAAALQQAYLYYDEEPAPPENSLRRQIAEHCLYGVDLCPFTVELARISLWLEVVDCRLTLRFLNQHIKTGNAFIGAWESPPVDVHSYKERKQFHDRWCARWFCSPEQRRSLDGPMADTLVAQLAATHRFFHWELEFPAIFHTATWGFDACLTNPPWEALKPGSREFFSAYDPVYLSYHKQQALSAQQDLFEADKEIELAWLARQVDYKNIKNWIKHAGLSMDKLAAKQTATAPPFRYQGSADLNTYKLFLELAHYLLKPQGYLGMLVPAAIYSDQGTASLRRLFLEQCDWRLLIGFVNRRHIFPIHSSFKFAFLLIQKGGSTRHVSASFHQEQAAALECPEQEMIQLSRQQIAALSPGSLAILEVQKAQDSAILEKLYAHAIPLGEQAEGTWRIRYAREFDMTSDSALFSSIHHWQQQGYRPDQFGRWRDPQQRYALPLYEGRMIGAFDPSEKGWISGSGRRALWKDIPLTQKSIQPQFLLPWECYRDSGKVLHGNKIGFMDICSASNTRSMYASMLHGFPCGNVIPVLQPVDAGIVSVAALTANLNALVYDYALRCRLGGQHLNYFIIAETPLLPPALITQTMSSQWAARLNLIMSCYAPQWLELRAQYPHLGQQHWRQLWALTPHERLRLRCLLDTLIADLYGLDYHELAWILRPDPQHLKGFWRVDKEKPFALRHTTLILAAFAYLKEVGREHFERNEWQFPIDIATQLGPRFTPWQLHGTIAESWSECEQLAENMYRE</sequence>
<evidence type="ECO:0000313" key="8">
    <source>
        <dbReference type="Proteomes" id="UP000287171"/>
    </source>
</evidence>
<reference evidence="8" key="1">
    <citation type="submission" date="2018-12" db="EMBL/GenBank/DDBJ databases">
        <title>Tengunoibacter tsumagoiensis gen. nov., sp. nov., Dictyobacter kobayashii sp. nov., D. alpinus sp. nov., and D. joshuensis sp. nov. and description of Dictyobacteraceae fam. nov. within the order Ktedonobacterales isolated from Tengu-no-mugimeshi.</title>
        <authorList>
            <person name="Wang C.M."/>
            <person name="Zheng Y."/>
            <person name="Sakai Y."/>
            <person name="Toyoda A."/>
            <person name="Minakuchi Y."/>
            <person name="Abe K."/>
            <person name="Yokota A."/>
            <person name="Yabe S."/>
        </authorList>
    </citation>
    <scope>NUCLEOTIDE SEQUENCE [LARGE SCALE GENOMIC DNA]</scope>
    <source>
        <strain evidence="8">Uno16</strain>
    </source>
</reference>
<proteinExistence type="predicted"/>
<dbReference type="InterPro" id="IPR011639">
    <property type="entry name" value="MethylTrfase_TaqI-like_dom"/>
</dbReference>
<dbReference type="PRINTS" id="PR00507">
    <property type="entry name" value="N12N6MTFRASE"/>
</dbReference>
<name>A0A402BHW7_9CHLR</name>
<dbReference type="InterPro" id="IPR050953">
    <property type="entry name" value="N4_N6_ade-DNA_methylase"/>
</dbReference>
<dbReference type="Pfam" id="PF07669">
    <property type="entry name" value="Eco57I"/>
    <property type="match status" value="2"/>
</dbReference>
<feature type="domain" description="Type II methyltransferase M.TaqI-like" evidence="6">
    <location>
        <begin position="314"/>
        <end position="474"/>
    </location>
</feature>
<protein>
    <recommendedName>
        <fullName evidence="1">site-specific DNA-methyltransferase (adenine-specific)</fullName>
        <ecNumber evidence="1">2.1.1.72</ecNumber>
    </recommendedName>
</protein>
<organism evidence="7 8">
    <name type="scientific">Dictyobacter alpinus</name>
    <dbReference type="NCBI Taxonomy" id="2014873"/>
    <lineage>
        <taxon>Bacteria</taxon>
        <taxon>Bacillati</taxon>
        <taxon>Chloroflexota</taxon>
        <taxon>Ktedonobacteria</taxon>
        <taxon>Ktedonobacterales</taxon>
        <taxon>Dictyobacteraceae</taxon>
        <taxon>Dictyobacter</taxon>
    </lineage>
</organism>
<gene>
    <name evidence="7" type="ORF">KDA_64950</name>
</gene>
<dbReference type="Gene3D" id="3.40.50.150">
    <property type="entry name" value="Vaccinia Virus protein VP39"/>
    <property type="match status" value="1"/>
</dbReference>
<evidence type="ECO:0000259" key="6">
    <source>
        <dbReference type="Pfam" id="PF07669"/>
    </source>
</evidence>
<comment type="caution">
    <text evidence="7">The sequence shown here is derived from an EMBL/GenBank/DDBJ whole genome shotgun (WGS) entry which is preliminary data.</text>
</comment>
<evidence type="ECO:0000256" key="2">
    <source>
        <dbReference type="ARBA" id="ARBA00022603"/>
    </source>
</evidence>
<keyword evidence="8" id="KW-1185">Reference proteome</keyword>
<keyword evidence="2" id="KW-0489">Methyltransferase</keyword>
<dbReference type="RefSeq" id="WP_161982572.1">
    <property type="nucleotide sequence ID" value="NZ_BIFT01000002.1"/>
</dbReference>
<keyword evidence="3" id="KW-0808">Transferase</keyword>
<dbReference type="InterPro" id="IPR029063">
    <property type="entry name" value="SAM-dependent_MTases_sf"/>
</dbReference>
<comment type="catalytic activity">
    <reaction evidence="5">
        <text>a 2'-deoxyadenosine in DNA + S-adenosyl-L-methionine = an N(6)-methyl-2'-deoxyadenosine in DNA + S-adenosyl-L-homocysteine + H(+)</text>
        <dbReference type="Rhea" id="RHEA:15197"/>
        <dbReference type="Rhea" id="RHEA-COMP:12418"/>
        <dbReference type="Rhea" id="RHEA-COMP:12419"/>
        <dbReference type="ChEBI" id="CHEBI:15378"/>
        <dbReference type="ChEBI" id="CHEBI:57856"/>
        <dbReference type="ChEBI" id="CHEBI:59789"/>
        <dbReference type="ChEBI" id="CHEBI:90615"/>
        <dbReference type="ChEBI" id="CHEBI:90616"/>
        <dbReference type="EC" id="2.1.1.72"/>
    </reaction>
</comment>
<evidence type="ECO:0000256" key="1">
    <source>
        <dbReference type="ARBA" id="ARBA00011900"/>
    </source>
</evidence>
<keyword evidence="4" id="KW-0949">S-adenosyl-L-methionine</keyword>
<dbReference type="SUPFAM" id="SSF53335">
    <property type="entry name" value="S-adenosyl-L-methionine-dependent methyltransferases"/>
    <property type="match status" value="1"/>
</dbReference>
<dbReference type="GO" id="GO:0032259">
    <property type="term" value="P:methylation"/>
    <property type="evidence" value="ECO:0007669"/>
    <property type="project" value="UniProtKB-KW"/>
</dbReference>
<evidence type="ECO:0000256" key="3">
    <source>
        <dbReference type="ARBA" id="ARBA00022679"/>
    </source>
</evidence>
<dbReference type="PANTHER" id="PTHR33841:SF1">
    <property type="entry name" value="DNA METHYLTRANSFERASE A"/>
    <property type="match status" value="1"/>
</dbReference>
<accession>A0A402BHW7</accession>
<evidence type="ECO:0000313" key="7">
    <source>
        <dbReference type="EMBL" id="GCE31011.1"/>
    </source>
</evidence>
<evidence type="ECO:0000256" key="5">
    <source>
        <dbReference type="ARBA" id="ARBA00047942"/>
    </source>
</evidence>
<dbReference type="EMBL" id="BIFT01000002">
    <property type="protein sequence ID" value="GCE31011.1"/>
    <property type="molecule type" value="Genomic_DNA"/>
</dbReference>
<feature type="domain" description="Type II methyltransferase M.TaqI-like" evidence="6">
    <location>
        <begin position="525"/>
        <end position="587"/>
    </location>
</feature>
<dbReference type="PANTHER" id="PTHR33841">
    <property type="entry name" value="DNA METHYLTRANSFERASE YEEA-RELATED"/>
    <property type="match status" value="1"/>
</dbReference>
<evidence type="ECO:0000256" key="4">
    <source>
        <dbReference type="ARBA" id="ARBA00022691"/>
    </source>
</evidence>
<dbReference type="GO" id="GO:0006304">
    <property type="term" value="P:DNA modification"/>
    <property type="evidence" value="ECO:0007669"/>
    <property type="project" value="InterPro"/>
</dbReference>
<dbReference type="EC" id="2.1.1.72" evidence="1"/>
<dbReference type="AlphaFoldDB" id="A0A402BHW7"/>
<dbReference type="GO" id="GO:0009007">
    <property type="term" value="F:site-specific DNA-methyltransferase (adenine-specific) activity"/>
    <property type="evidence" value="ECO:0007669"/>
    <property type="project" value="UniProtKB-EC"/>
</dbReference>